<dbReference type="PRINTS" id="PR00385">
    <property type="entry name" value="P450"/>
</dbReference>
<dbReference type="InterPro" id="IPR017972">
    <property type="entry name" value="Cyt_P450_CS"/>
</dbReference>
<dbReference type="GO" id="GO:0016705">
    <property type="term" value="F:oxidoreductase activity, acting on paired donors, with incorporation or reduction of molecular oxygen"/>
    <property type="evidence" value="ECO:0007669"/>
    <property type="project" value="InterPro"/>
</dbReference>
<dbReference type="RefSeq" id="WP_179269318.1">
    <property type="nucleotide sequence ID" value="NZ_CP058579.1"/>
</dbReference>
<dbReference type="PANTHER" id="PTHR24291">
    <property type="entry name" value="CYTOCHROME P450 FAMILY 4"/>
    <property type="match status" value="1"/>
</dbReference>
<evidence type="ECO:0000256" key="1">
    <source>
        <dbReference type="ARBA" id="ARBA00010617"/>
    </source>
</evidence>
<dbReference type="AlphaFoldDB" id="A0A7D5LBC6"/>
<evidence type="ECO:0000256" key="8">
    <source>
        <dbReference type="SAM" id="MobiDB-lite"/>
    </source>
</evidence>
<dbReference type="GeneID" id="56038543"/>
<protein>
    <submittedName>
        <fullName evidence="9">Cytochrome P450</fullName>
    </submittedName>
</protein>
<reference evidence="9 10" key="1">
    <citation type="submission" date="2020-06" db="EMBL/GenBank/DDBJ databases">
        <title>NJ-3-1, isolated from saline soil.</title>
        <authorList>
            <person name="Cui H.L."/>
            <person name="Shi X."/>
        </authorList>
    </citation>
    <scope>NUCLEOTIDE SEQUENCE [LARGE SCALE GENOMIC DNA]</scope>
    <source>
        <strain evidence="9 10">NJ-3-1</strain>
    </source>
</reference>
<dbReference type="Gene3D" id="1.10.630.10">
    <property type="entry name" value="Cytochrome P450"/>
    <property type="match status" value="1"/>
</dbReference>
<evidence type="ECO:0000256" key="6">
    <source>
        <dbReference type="ARBA" id="ARBA00023033"/>
    </source>
</evidence>
<dbReference type="Proteomes" id="UP000509626">
    <property type="component" value="Chromosome"/>
</dbReference>
<dbReference type="InterPro" id="IPR002401">
    <property type="entry name" value="Cyt_P450_E_grp-I"/>
</dbReference>
<gene>
    <name evidence="9" type="ORF">HUG12_13750</name>
</gene>
<comment type="similarity">
    <text evidence="1 7">Belongs to the cytochrome P450 family.</text>
</comment>
<keyword evidence="5 7" id="KW-0408">Iron</keyword>
<dbReference type="KEGG" id="halu:HUG12_13750"/>
<evidence type="ECO:0000313" key="9">
    <source>
        <dbReference type="EMBL" id="QLG62733.1"/>
    </source>
</evidence>
<keyword evidence="3 7" id="KW-0479">Metal-binding</keyword>
<proteinExistence type="inferred from homology"/>
<evidence type="ECO:0000256" key="2">
    <source>
        <dbReference type="ARBA" id="ARBA00022617"/>
    </source>
</evidence>
<sequence length="461" mass="51107">MEQQDATLDGTDAGRAGAAPDDLPLPPGPDGLPLVDNTFQFLDDVWAFYDALAEHGDVVSYGVGGYDFVTLLHPEHVERVLVGEPDRFRKGDIQRQSGIEFLERGLLLSEGEAWRRQRGTLQPMFYRERVESFGEPMVEEAVAAVGSWDDGAVLEPQSAFSELTLRILARTLVGADFGEEYGVVREAAEAIQAKSDAGALSSFLPHWLPAPRNRRFRGATAAFDDLVGGLIQERRDTGGDEHADLLSTLVAAGEAPDGPSEKEMRDQLMTFLFAGHETSSLALTYVVYALTQHPEVAEGLREEVDGALDGSTPTVGVLPDLTYTERVIRETLRLYPPAYVMFRRTTEDVAFGGYRVPAGTELTLPAFRLHTDPRFWDDPEAFDPSRWEGSREDVPEYAYFPFGGGPRHCIGMRFAMLELKLLLATVVQRARFDLVSDPDLAFEPAATLQPRDPIRVRVRHR</sequence>
<dbReference type="OrthoDB" id="9881at2157"/>
<dbReference type="InterPro" id="IPR001128">
    <property type="entry name" value="Cyt_P450"/>
</dbReference>
<accession>A0A7D5LBC6</accession>
<keyword evidence="2 7" id="KW-0349">Heme</keyword>
<evidence type="ECO:0000256" key="4">
    <source>
        <dbReference type="ARBA" id="ARBA00023002"/>
    </source>
</evidence>
<dbReference type="PROSITE" id="PS00086">
    <property type="entry name" value="CYTOCHROME_P450"/>
    <property type="match status" value="1"/>
</dbReference>
<evidence type="ECO:0000313" key="10">
    <source>
        <dbReference type="Proteomes" id="UP000509626"/>
    </source>
</evidence>
<dbReference type="GO" id="GO:0004497">
    <property type="term" value="F:monooxygenase activity"/>
    <property type="evidence" value="ECO:0007669"/>
    <property type="project" value="UniProtKB-KW"/>
</dbReference>
<organism evidence="9 10">
    <name type="scientific">Halorarum salinum</name>
    <dbReference type="NCBI Taxonomy" id="2743089"/>
    <lineage>
        <taxon>Archaea</taxon>
        <taxon>Methanobacteriati</taxon>
        <taxon>Methanobacteriota</taxon>
        <taxon>Stenosarchaea group</taxon>
        <taxon>Halobacteria</taxon>
        <taxon>Halobacteriales</taxon>
        <taxon>Haloferacaceae</taxon>
        <taxon>Halorarum</taxon>
    </lineage>
</organism>
<evidence type="ECO:0000256" key="7">
    <source>
        <dbReference type="RuleBase" id="RU000461"/>
    </source>
</evidence>
<dbReference type="InterPro" id="IPR036396">
    <property type="entry name" value="Cyt_P450_sf"/>
</dbReference>
<evidence type="ECO:0000256" key="3">
    <source>
        <dbReference type="ARBA" id="ARBA00022723"/>
    </source>
</evidence>
<evidence type="ECO:0000256" key="5">
    <source>
        <dbReference type="ARBA" id="ARBA00023004"/>
    </source>
</evidence>
<dbReference type="PANTHER" id="PTHR24291:SF50">
    <property type="entry name" value="BIFUNCTIONAL ALBAFLAVENONE MONOOXYGENASE_TERPENE SYNTHASE"/>
    <property type="match status" value="1"/>
</dbReference>
<keyword evidence="10" id="KW-1185">Reference proteome</keyword>
<name>A0A7D5LBC6_9EURY</name>
<dbReference type="SUPFAM" id="SSF48264">
    <property type="entry name" value="Cytochrome P450"/>
    <property type="match status" value="1"/>
</dbReference>
<dbReference type="InterPro" id="IPR050196">
    <property type="entry name" value="Cytochrome_P450_Monoox"/>
</dbReference>
<dbReference type="GO" id="GO:0020037">
    <property type="term" value="F:heme binding"/>
    <property type="evidence" value="ECO:0007669"/>
    <property type="project" value="InterPro"/>
</dbReference>
<dbReference type="EMBL" id="CP058579">
    <property type="protein sequence ID" value="QLG62733.1"/>
    <property type="molecule type" value="Genomic_DNA"/>
</dbReference>
<dbReference type="PRINTS" id="PR00463">
    <property type="entry name" value="EP450I"/>
</dbReference>
<feature type="region of interest" description="Disordered" evidence="8">
    <location>
        <begin position="1"/>
        <end position="30"/>
    </location>
</feature>
<dbReference type="GO" id="GO:0005506">
    <property type="term" value="F:iron ion binding"/>
    <property type="evidence" value="ECO:0007669"/>
    <property type="project" value="InterPro"/>
</dbReference>
<keyword evidence="4 7" id="KW-0560">Oxidoreductase</keyword>
<dbReference type="Pfam" id="PF00067">
    <property type="entry name" value="p450"/>
    <property type="match status" value="1"/>
</dbReference>
<keyword evidence="6 7" id="KW-0503">Monooxygenase</keyword>